<proteinExistence type="inferred from homology"/>
<dbReference type="GO" id="GO:0016780">
    <property type="term" value="F:phosphotransferase activity, for other substituted phosphate groups"/>
    <property type="evidence" value="ECO:0007669"/>
    <property type="project" value="TreeGrafter"/>
</dbReference>
<evidence type="ECO:0000256" key="1">
    <source>
        <dbReference type="ARBA" id="ARBA00004141"/>
    </source>
</evidence>
<dbReference type="GO" id="GO:0000271">
    <property type="term" value="P:polysaccharide biosynthetic process"/>
    <property type="evidence" value="ECO:0007669"/>
    <property type="project" value="UniProtKB-KW"/>
</dbReference>
<keyword evidence="3 10" id="KW-0808">Transferase</keyword>
<keyword evidence="11" id="KW-1185">Reference proteome</keyword>
<evidence type="ECO:0000256" key="7">
    <source>
        <dbReference type="ARBA" id="ARBA00023169"/>
    </source>
</evidence>
<feature type="transmembrane region" description="Helical" evidence="8">
    <location>
        <begin position="274"/>
        <end position="298"/>
    </location>
</feature>
<feature type="transmembrane region" description="Helical" evidence="8">
    <location>
        <begin position="12"/>
        <end position="32"/>
    </location>
</feature>
<name>M2SFE2_9SPHN</name>
<dbReference type="AlphaFoldDB" id="M2SFE2"/>
<keyword evidence="7" id="KW-0270">Exopolysaccharide synthesis</keyword>
<dbReference type="PANTHER" id="PTHR30576:SF0">
    <property type="entry name" value="UNDECAPRENYL-PHOSPHATE N-ACETYLGALACTOSAMINYL 1-PHOSPHATE TRANSFERASE-RELATED"/>
    <property type="match status" value="1"/>
</dbReference>
<dbReference type="NCBIfam" id="TIGR03025">
    <property type="entry name" value="EPS_sugtrans"/>
    <property type="match status" value="1"/>
</dbReference>
<accession>M2SFE2</accession>
<comment type="subcellular location">
    <subcellularLocation>
        <location evidence="1">Membrane</location>
        <topology evidence="1">Multi-pass membrane protein</topology>
    </subcellularLocation>
</comment>
<dbReference type="Pfam" id="PF13727">
    <property type="entry name" value="CoA_binding_3"/>
    <property type="match status" value="1"/>
</dbReference>
<dbReference type="PANTHER" id="PTHR30576">
    <property type="entry name" value="COLANIC BIOSYNTHESIS UDP-GLUCOSE LIPID CARRIER TRANSFERASE"/>
    <property type="match status" value="1"/>
</dbReference>
<dbReference type="InterPro" id="IPR003362">
    <property type="entry name" value="Bact_transf"/>
</dbReference>
<keyword evidence="5 8" id="KW-1133">Transmembrane helix</keyword>
<evidence type="ECO:0000256" key="3">
    <source>
        <dbReference type="ARBA" id="ARBA00022679"/>
    </source>
</evidence>
<evidence type="ECO:0000313" key="10">
    <source>
        <dbReference type="EMBL" id="EMD84085.1"/>
    </source>
</evidence>
<dbReference type="PATRIC" id="fig|1234595.3.peg.15"/>
<keyword evidence="6 8" id="KW-0472">Membrane</keyword>
<dbReference type="InterPro" id="IPR017464">
    <property type="entry name" value="Sugar_tfrase_EpsB_2"/>
</dbReference>
<dbReference type="OrthoDB" id="9808602at2"/>
<dbReference type="InterPro" id="IPR017475">
    <property type="entry name" value="EPS_sugar_tfrase"/>
</dbReference>
<evidence type="ECO:0000256" key="4">
    <source>
        <dbReference type="ARBA" id="ARBA00022692"/>
    </source>
</evidence>
<evidence type="ECO:0000256" key="8">
    <source>
        <dbReference type="SAM" id="Phobius"/>
    </source>
</evidence>
<dbReference type="RefSeq" id="WP_008599376.1">
    <property type="nucleotide sequence ID" value="NZ_AMRV01000001.1"/>
</dbReference>
<organism evidence="10 11">
    <name type="scientific">Pacificimonas flava</name>
    <dbReference type="NCBI Taxonomy" id="1234595"/>
    <lineage>
        <taxon>Bacteria</taxon>
        <taxon>Pseudomonadati</taxon>
        <taxon>Pseudomonadota</taxon>
        <taxon>Alphaproteobacteria</taxon>
        <taxon>Sphingomonadales</taxon>
        <taxon>Sphingosinicellaceae</taxon>
        <taxon>Pacificimonas</taxon>
    </lineage>
</organism>
<feature type="transmembrane region" description="Helical" evidence="8">
    <location>
        <begin position="52"/>
        <end position="72"/>
    </location>
</feature>
<dbReference type="GO" id="GO:0016020">
    <property type="term" value="C:membrane"/>
    <property type="evidence" value="ECO:0007669"/>
    <property type="project" value="UniProtKB-SubCell"/>
</dbReference>
<feature type="transmembrane region" description="Helical" evidence="8">
    <location>
        <begin position="84"/>
        <end position="105"/>
    </location>
</feature>
<feature type="domain" description="Bacterial sugar transferase" evidence="9">
    <location>
        <begin position="272"/>
        <end position="454"/>
    </location>
</feature>
<reference evidence="10 11" key="1">
    <citation type="journal article" date="2013" name="Genome Announc.">
        <title>Draft Genome Sequence of Strain JLT2015T, Belonging to the Family Sphingomonadaceae of the Alphaproteobacteria.</title>
        <authorList>
            <person name="Tang K."/>
            <person name="Liu K."/>
            <person name="Li S."/>
            <person name="Jiao N."/>
        </authorList>
    </citation>
    <scope>NUCLEOTIDE SEQUENCE [LARGE SCALE GENOMIC DNA]</scope>
    <source>
        <strain evidence="10 11">JLT2015</strain>
    </source>
</reference>
<comment type="similarity">
    <text evidence="2">Belongs to the bacterial sugar transferase family.</text>
</comment>
<evidence type="ECO:0000259" key="9">
    <source>
        <dbReference type="Pfam" id="PF02397"/>
    </source>
</evidence>
<comment type="caution">
    <text evidence="10">The sequence shown here is derived from an EMBL/GenBank/DDBJ whole genome shotgun (WGS) entry which is preliminary data.</text>
</comment>
<gene>
    <name evidence="10" type="ORF">C725_0015</name>
</gene>
<evidence type="ECO:0000256" key="2">
    <source>
        <dbReference type="ARBA" id="ARBA00006464"/>
    </source>
</evidence>
<dbReference type="Proteomes" id="UP000011717">
    <property type="component" value="Unassembled WGS sequence"/>
</dbReference>
<evidence type="ECO:0000313" key="11">
    <source>
        <dbReference type="Proteomes" id="UP000011717"/>
    </source>
</evidence>
<dbReference type="Pfam" id="PF02397">
    <property type="entry name" value="Bac_transf"/>
    <property type="match status" value="1"/>
</dbReference>
<keyword evidence="4 8" id="KW-0812">Transmembrane</keyword>
<protein>
    <submittedName>
        <fullName evidence="10">Sugar transferase</fullName>
    </submittedName>
</protein>
<evidence type="ECO:0000256" key="6">
    <source>
        <dbReference type="ARBA" id="ARBA00023136"/>
    </source>
</evidence>
<evidence type="ECO:0000256" key="5">
    <source>
        <dbReference type="ARBA" id="ARBA00022989"/>
    </source>
</evidence>
<dbReference type="NCBIfam" id="TIGR03013">
    <property type="entry name" value="EpsB_2"/>
    <property type="match status" value="1"/>
</dbReference>
<sequence>MIRLFRHYFPRSLLILGLIETVLVFLSALFAWQLRVSQIGGAEPLTSQLPELLTYTATVYVMLLGVGAYQLSSFRTLRMTSARIMLALVLTVLILSVIMLIFPTLNLWRSVLFYAILMTLFALVATRAVFQWVIGWRSFREPIVIIGAGSRGARLRELENRDTSGFRVVEHFALGTGQRIVSDAKMLSDLESLSDFCLRNDVEEIVLALDERRGALPARQLLEAKLSGVRVSEKTSFLERMSGRVDLASVSASWLIFSDGFLGSSGWSVASKRIFDIVSSTVLLLLTSPILVLAAIAVKTTSAGPVFYRQERVGQFGRTFSIAKFRSMVQDAERDGAKWAAAGDPRVTPVGRLLRKTRIDEIPQIFNVLKGDMSFVGPRPERPVFVKELAEQIPFYNERHIVKPGITGWAQLNYPYGASMEDASHKLEYDLYYIKNYSLFIDLVILIQTMRVVIWQDGVR</sequence>
<feature type="transmembrane region" description="Helical" evidence="8">
    <location>
        <begin position="111"/>
        <end position="130"/>
    </location>
</feature>
<dbReference type="EMBL" id="AMRV01000001">
    <property type="protein sequence ID" value="EMD84085.1"/>
    <property type="molecule type" value="Genomic_DNA"/>
</dbReference>